<evidence type="ECO:0008006" key="5">
    <source>
        <dbReference type="Google" id="ProtNLM"/>
    </source>
</evidence>
<dbReference type="Pfam" id="PF11796">
    <property type="entry name" value="DUF3323"/>
    <property type="match status" value="1"/>
</dbReference>
<reference evidence="3 4" key="1">
    <citation type="journal article" date="2014" name="Genome Announc.">
        <title>Draft Genome Sequence of the Boron-Tolerant and Moderately Halotolerant Bacterium Gracilibacillus boraciitolerans JCM 21714T.</title>
        <authorList>
            <person name="Ahmed I."/>
            <person name="Oshima K."/>
            <person name="Suda W."/>
            <person name="Kitamura K."/>
            <person name="Iida T."/>
            <person name="Ohmori Y."/>
            <person name="Fujiwara T."/>
            <person name="Hattori M."/>
            <person name="Ohkuma M."/>
        </authorList>
    </citation>
    <scope>NUCLEOTIDE SEQUENCE [LARGE SCALE GENOMIC DNA]</scope>
    <source>
        <strain evidence="3 4">JCM 21714</strain>
    </source>
</reference>
<dbReference type="eggNOG" id="COG4924">
    <property type="taxonomic scope" value="Bacteria"/>
</dbReference>
<dbReference type="Pfam" id="PF09664">
    <property type="entry name" value="DUF2399"/>
    <property type="match status" value="1"/>
</dbReference>
<sequence length="424" mass="49211">MIEDAIHYFAGDKTYRRLFLLFKAKYKSLGRVGGTITVDAFTDKELEVIGRFFGKTGSELRQKGKISLEQFNRQLNKTRFAGIDLQQLLEAYFDETLISNKELQQRKEQKVQDSIKELKDHFPELRFWLEYIQHKTADTYWIFRLIEKDFDQFQRMLRQLASAFSQIPEKYERLPMFSQRITRNPHAFDLNTVLGKLLIHLLSLNSNKGEQVVVPSTSEAINDLLLQYQLLRDDITNYVTCANLLAETKQEVHSMWKAAAETQSVLNVPLRELIKVERVFSSGKQNIIWIVENSGVFSSLLDEVPHISLICTHGQFKLAAFILMDLLVQEGYQLRYAGDIDPEGISMAAKIVERYPQHAYPWKMTVDDYHLSMSDNQLSEERINKLDAVNVNSLQPVINELKTYKKAGYQEALVVEMVEELRLE</sequence>
<dbReference type="GO" id="GO:0003677">
    <property type="term" value="F:DNA binding"/>
    <property type="evidence" value="ECO:0007669"/>
    <property type="project" value="InterPro"/>
</dbReference>
<dbReference type="EMBL" id="BAVS01000032">
    <property type="protein sequence ID" value="GAE94831.1"/>
    <property type="molecule type" value="Genomic_DNA"/>
</dbReference>
<dbReference type="InterPro" id="IPR024465">
    <property type="entry name" value="DUF2399"/>
</dbReference>
<evidence type="ECO:0000259" key="2">
    <source>
        <dbReference type="Pfam" id="PF11796"/>
    </source>
</evidence>
<dbReference type="InterPro" id="IPR024466">
    <property type="entry name" value="CHP02679_N"/>
</dbReference>
<dbReference type="OrthoDB" id="1661308at2"/>
<dbReference type="STRING" id="1298598.JCM21714_4025"/>
<dbReference type="InterPro" id="IPR013495">
    <property type="entry name" value="CHP02679"/>
</dbReference>
<protein>
    <recommendedName>
        <fullName evidence="5">TIGR02679 family protein</fullName>
    </recommendedName>
</protein>
<evidence type="ECO:0000313" key="4">
    <source>
        <dbReference type="Proteomes" id="UP000019102"/>
    </source>
</evidence>
<proteinExistence type="predicted"/>
<feature type="domain" description="DUF2399" evidence="1">
    <location>
        <begin position="267"/>
        <end position="421"/>
    </location>
</feature>
<organism evidence="3 4">
    <name type="scientific">Gracilibacillus boraciitolerans JCM 21714</name>
    <dbReference type="NCBI Taxonomy" id="1298598"/>
    <lineage>
        <taxon>Bacteria</taxon>
        <taxon>Bacillati</taxon>
        <taxon>Bacillota</taxon>
        <taxon>Bacilli</taxon>
        <taxon>Bacillales</taxon>
        <taxon>Bacillaceae</taxon>
        <taxon>Gracilibacillus</taxon>
    </lineage>
</organism>
<keyword evidence="4" id="KW-1185">Reference proteome</keyword>
<dbReference type="AlphaFoldDB" id="W4VNT2"/>
<feature type="domain" description="Conserved hypothetical protein CHP02679 N terminus" evidence="2">
    <location>
        <begin position="33"/>
        <end position="245"/>
    </location>
</feature>
<dbReference type="GO" id="GO:0005694">
    <property type="term" value="C:chromosome"/>
    <property type="evidence" value="ECO:0007669"/>
    <property type="project" value="InterPro"/>
</dbReference>
<evidence type="ECO:0000259" key="1">
    <source>
        <dbReference type="Pfam" id="PF09664"/>
    </source>
</evidence>
<accession>W4VNT2</accession>
<comment type="caution">
    <text evidence="3">The sequence shown here is derived from an EMBL/GenBank/DDBJ whole genome shotgun (WGS) entry which is preliminary data.</text>
</comment>
<dbReference type="SUPFAM" id="SSF56726">
    <property type="entry name" value="DNA topoisomerase IV, alpha subunit"/>
    <property type="match status" value="1"/>
</dbReference>
<evidence type="ECO:0000313" key="3">
    <source>
        <dbReference type="EMBL" id="GAE94831.1"/>
    </source>
</evidence>
<gene>
    <name evidence="3" type="ORF">JCM21714_4025</name>
</gene>
<name>W4VNT2_9BACI</name>
<dbReference type="NCBIfam" id="TIGR02679">
    <property type="entry name" value="TIGR02679 family protein"/>
    <property type="match status" value="1"/>
</dbReference>
<dbReference type="InterPro" id="IPR036078">
    <property type="entry name" value="Spo11/TopoVI_A_sf"/>
</dbReference>
<dbReference type="RefSeq" id="WP_052000771.1">
    <property type="nucleotide sequence ID" value="NZ_BAVS01000032.1"/>
</dbReference>
<dbReference type="Proteomes" id="UP000019102">
    <property type="component" value="Unassembled WGS sequence"/>
</dbReference>